<dbReference type="OrthoDB" id="10264196at2759"/>
<feature type="non-terminal residue" evidence="1">
    <location>
        <position position="1"/>
    </location>
</feature>
<dbReference type="InterPro" id="IPR029066">
    <property type="entry name" value="PLP-binding_barrel"/>
</dbReference>
<reference evidence="1" key="1">
    <citation type="submission" date="2020-07" db="EMBL/GenBank/DDBJ databases">
        <authorList>
            <person name="Nazaruddin N."/>
        </authorList>
    </citation>
    <scope>NUCLEOTIDE SEQUENCE</scope>
</reference>
<gene>
    <name evidence="1" type="ORF">MHI_LOCUS176620</name>
</gene>
<feature type="non-terminal residue" evidence="1">
    <location>
        <position position="81"/>
    </location>
</feature>
<proteinExistence type="predicted"/>
<organism evidence="1 2">
    <name type="scientific">Heterotrigona itama</name>
    <dbReference type="NCBI Taxonomy" id="395501"/>
    <lineage>
        <taxon>Eukaryota</taxon>
        <taxon>Metazoa</taxon>
        <taxon>Ecdysozoa</taxon>
        <taxon>Arthropoda</taxon>
        <taxon>Hexapoda</taxon>
        <taxon>Insecta</taxon>
        <taxon>Pterygota</taxon>
        <taxon>Neoptera</taxon>
        <taxon>Endopterygota</taxon>
        <taxon>Hymenoptera</taxon>
        <taxon>Apocrita</taxon>
        <taxon>Aculeata</taxon>
        <taxon>Apoidea</taxon>
        <taxon>Anthophila</taxon>
        <taxon>Apidae</taxon>
        <taxon>Heterotrigona</taxon>
    </lineage>
</organism>
<name>A0A6V7GWB3_9HYME</name>
<accession>A0A6V7GWB3</accession>
<dbReference type="Proteomes" id="UP000752696">
    <property type="component" value="Unassembled WGS sequence"/>
</dbReference>
<dbReference type="Gene3D" id="3.20.20.10">
    <property type="entry name" value="Alanine racemase"/>
    <property type="match status" value="1"/>
</dbReference>
<keyword evidence="2" id="KW-1185">Reference proteome</keyword>
<protein>
    <submittedName>
        <fullName evidence="1">Uncharacterized protein</fullName>
    </submittedName>
</protein>
<dbReference type="AlphaFoldDB" id="A0A6V7GWB3"/>
<sequence length="81" mass="9159">ASNGNNNTDTEKIASALNAAWFKCRTHESLKLRIMAQVNTGNKDKKRSTQACSLVQRIIGNCKSLEFLDLMITDMFRMKVH</sequence>
<comment type="caution">
    <text evidence="1">The sequence shown here is derived from an EMBL/GenBank/DDBJ whole genome shotgun (WGS) entry which is preliminary data.</text>
</comment>
<evidence type="ECO:0000313" key="2">
    <source>
        <dbReference type="Proteomes" id="UP000752696"/>
    </source>
</evidence>
<dbReference type="EMBL" id="CAJDYZ010003408">
    <property type="protein sequence ID" value="CAD1470085.1"/>
    <property type="molecule type" value="Genomic_DNA"/>
</dbReference>
<evidence type="ECO:0000313" key="1">
    <source>
        <dbReference type="EMBL" id="CAD1470085.1"/>
    </source>
</evidence>